<dbReference type="EMBL" id="QKXQ01000499">
    <property type="protein sequence ID" value="REH92196.1"/>
    <property type="molecule type" value="Genomic_DNA"/>
</dbReference>
<dbReference type="Gene3D" id="3.50.50.60">
    <property type="entry name" value="FAD/NAD(P)-binding domain"/>
    <property type="match status" value="2"/>
</dbReference>
<feature type="binding site" evidence="16">
    <location>
        <position position="276"/>
    </location>
    <ligand>
        <name>NAD(+)</name>
        <dbReference type="ChEBI" id="CHEBI:57540"/>
    </ligand>
</feature>
<evidence type="ECO:0000256" key="7">
    <source>
        <dbReference type="ARBA" id="ARBA00022490"/>
    </source>
</evidence>
<dbReference type="PANTHER" id="PTHR22912:SF217">
    <property type="entry name" value="DIHYDROLIPOYL DEHYDROGENASE"/>
    <property type="match status" value="1"/>
</dbReference>
<dbReference type="InterPro" id="IPR006258">
    <property type="entry name" value="Lipoamide_DH"/>
</dbReference>
<comment type="subcellular location">
    <subcellularLocation>
        <location evidence="3">Cytoplasm</location>
    </subcellularLocation>
    <subcellularLocation>
        <location evidence="2">Membrane</location>
        <topology evidence="2">Peripheral membrane protein</topology>
    </subcellularLocation>
</comment>
<keyword evidence="16" id="KW-0547">Nucleotide-binding</keyword>
<comment type="miscellaneous">
    <text evidence="18">The active site is a redox-active disulfide bond.</text>
</comment>
<dbReference type="FunFam" id="3.30.390.30:FF:000001">
    <property type="entry name" value="Dihydrolipoyl dehydrogenase"/>
    <property type="match status" value="1"/>
</dbReference>
<keyword evidence="11 16" id="KW-0520">NAD</keyword>
<evidence type="ECO:0000256" key="18">
    <source>
        <dbReference type="RuleBase" id="RU003692"/>
    </source>
</evidence>
<organism evidence="21 22">
    <name type="scientific">Staphylococcus felis</name>
    <dbReference type="NCBI Taxonomy" id="46127"/>
    <lineage>
        <taxon>Bacteria</taxon>
        <taxon>Bacillati</taxon>
        <taxon>Bacillota</taxon>
        <taxon>Bacilli</taxon>
        <taxon>Bacillales</taxon>
        <taxon>Staphylococcaceae</taxon>
        <taxon>Staphylococcus</taxon>
    </lineage>
</organism>
<feature type="domain" description="Pyridine nucleotide-disulphide oxidoreductase dimerisation" evidence="19">
    <location>
        <begin position="352"/>
        <end position="461"/>
    </location>
</feature>
<proteinExistence type="inferred from homology"/>
<evidence type="ECO:0000256" key="3">
    <source>
        <dbReference type="ARBA" id="ARBA00004496"/>
    </source>
</evidence>
<reference evidence="21 22" key="1">
    <citation type="journal article" date="2018" name="Vet. Microbiol.">
        <title>Characterisation of Staphylococcus felis isolated from cats using whole genome sequencing.</title>
        <authorList>
            <person name="Worthing K."/>
            <person name="Pang S."/>
            <person name="Trott D.J."/>
            <person name="Abraham S."/>
            <person name="Coombs G.W."/>
            <person name="Jordan D."/>
            <person name="McIntyre L."/>
            <person name="Davies M.R."/>
            <person name="Norris J."/>
        </authorList>
    </citation>
    <scope>NUCLEOTIDE SEQUENCE [LARGE SCALE GENOMIC DNA]</scope>
    <source>
        <strain evidence="21 22">F9</strain>
    </source>
</reference>
<dbReference type="InterPro" id="IPR036188">
    <property type="entry name" value="FAD/NAD-bd_sf"/>
</dbReference>
<name>A0A3E0IMD2_9STAP</name>
<dbReference type="PIRSF" id="PIRSF000350">
    <property type="entry name" value="Mercury_reductase_MerA"/>
    <property type="match status" value="1"/>
</dbReference>
<keyword evidence="10 18" id="KW-0560">Oxidoreductase</keyword>
<dbReference type="OrthoDB" id="9800167at2"/>
<evidence type="ECO:0000256" key="15">
    <source>
        <dbReference type="PIRSR" id="PIRSR000350-2"/>
    </source>
</evidence>
<feature type="domain" description="FAD/NAD(P)-binding" evidence="20">
    <location>
        <begin position="6"/>
        <end position="332"/>
    </location>
</feature>
<keyword evidence="12" id="KW-1015">Disulfide bond</keyword>
<gene>
    <name evidence="21" type="primary">lpdA</name>
    <name evidence="21" type="ORF">DOS83_10660</name>
</gene>
<feature type="binding site" evidence="16">
    <location>
        <position position="52"/>
    </location>
    <ligand>
        <name>FAD</name>
        <dbReference type="ChEBI" id="CHEBI:57692"/>
    </ligand>
</feature>
<dbReference type="Pfam" id="PF07992">
    <property type="entry name" value="Pyr_redox_2"/>
    <property type="match status" value="1"/>
</dbReference>
<evidence type="ECO:0000256" key="8">
    <source>
        <dbReference type="ARBA" id="ARBA00022630"/>
    </source>
</evidence>
<evidence type="ECO:0000256" key="1">
    <source>
        <dbReference type="ARBA" id="ARBA00002052"/>
    </source>
</evidence>
<keyword evidence="13 18" id="KW-0676">Redox-active center</keyword>
<evidence type="ECO:0000256" key="14">
    <source>
        <dbReference type="ARBA" id="ARBA00049187"/>
    </source>
</evidence>
<feature type="active site" description="Proton acceptor" evidence="15">
    <location>
        <position position="452"/>
    </location>
</feature>
<evidence type="ECO:0000256" key="2">
    <source>
        <dbReference type="ARBA" id="ARBA00004170"/>
    </source>
</evidence>
<dbReference type="InterPro" id="IPR016156">
    <property type="entry name" value="FAD/NAD-linked_Rdtase_dimer_sf"/>
</dbReference>
<comment type="cofactor">
    <cofactor evidence="16 18">
        <name>FAD</name>
        <dbReference type="ChEBI" id="CHEBI:57692"/>
    </cofactor>
    <text evidence="16 18">Binds 1 FAD per subunit.</text>
</comment>
<keyword evidence="7" id="KW-0963">Cytoplasm</keyword>
<feature type="binding site" evidence="16">
    <location>
        <position position="317"/>
    </location>
    <ligand>
        <name>FAD</name>
        <dbReference type="ChEBI" id="CHEBI:57692"/>
    </ligand>
</feature>
<feature type="binding site" evidence="16">
    <location>
        <begin position="151"/>
        <end position="153"/>
    </location>
    <ligand>
        <name>FAD</name>
        <dbReference type="ChEBI" id="CHEBI:57692"/>
    </ligand>
</feature>
<dbReference type="GO" id="GO:0005737">
    <property type="term" value="C:cytoplasm"/>
    <property type="evidence" value="ECO:0007669"/>
    <property type="project" value="UniProtKB-SubCell"/>
</dbReference>
<accession>A0A3E0IMD2</accession>
<dbReference type="GO" id="GO:0006103">
    <property type="term" value="P:2-oxoglutarate metabolic process"/>
    <property type="evidence" value="ECO:0007669"/>
    <property type="project" value="TreeGrafter"/>
</dbReference>
<dbReference type="Proteomes" id="UP000256562">
    <property type="component" value="Unassembled WGS sequence"/>
</dbReference>
<dbReference type="GO" id="GO:0050660">
    <property type="term" value="F:flavin adenine dinucleotide binding"/>
    <property type="evidence" value="ECO:0007669"/>
    <property type="project" value="InterPro"/>
</dbReference>
<dbReference type="PRINTS" id="PR00368">
    <property type="entry name" value="FADPNR"/>
</dbReference>
<dbReference type="SUPFAM" id="SSF55424">
    <property type="entry name" value="FAD/NAD-linked reductases, dimerisation (C-terminal) domain"/>
    <property type="match status" value="1"/>
</dbReference>
<dbReference type="Gene3D" id="3.30.390.30">
    <property type="match status" value="1"/>
</dbReference>
<feature type="disulfide bond" description="Redox-active" evidence="17">
    <location>
        <begin position="43"/>
        <end position="48"/>
    </location>
</feature>
<dbReference type="AlphaFoldDB" id="A0A3E0IMD2"/>
<dbReference type="GO" id="GO:0016020">
    <property type="term" value="C:membrane"/>
    <property type="evidence" value="ECO:0007669"/>
    <property type="project" value="UniProtKB-SubCell"/>
</dbReference>
<comment type="function">
    <text evidence="1">Lipoamide dehydrogenase is a component of the alpha-ketoacid dehydrogenase complexes.</text>
</comment>
<evidence type="ECO:0000256" key="5">
    <source>
        <dbReference type="ARBA" id="ARBA00012608"/>
    </source>
</evidence>
<dbReference type="InterPro" id="IPR023753">
    <property type="entry name" value="FAD/NAD-binding_dom"/>
</dbReference>
<sequence length="473" mass="52161">MAKEKYDLVVLGGGIAGYSAAIRAHQLGKTVALVEQDKLGGTCLHKGCIPTKSFLKTSEIYRYIKNAKTFGIRTGEAHVHFPDVIKRKDHTIQSIYSGLEALIKSKQIDVYNGIGRLLGSSIFSPQNGTVSVEYENGESDLLPNDYVLIATGSRPTELPFLPFDHQLILNSDDMMHMESLPKSITIIGGGVIGVEFASFLNEMGVEVHIIEASKRLLINESPQISQALEKSFENDGIHIHTQVSLEDENIEIEHDKVNFNIENSKFSTEKVLVAVGRKANVENIGLNNTKVKLNQRQIIETSLFMETNESHIYAAGDVIGHLQLAHVGAKEGVIAVEHMFNQNPLPIDYNQMPKCVYSYPEIASVGMDEATAQSQNIKVKKVKTFFKANGKSLIETISNQDGFAELLFDSETDTFIGGSLIGPHVTELINELSMLYFMNGSSIELGQTTHAHPSISELLMELGLKNHNESIHI</sequence>
<evidence type="ECO:0000256" key="16">
    <source>
        <dbReference type="PIRSR" id="PIRSR000350-3"/>
    </source>
</evidence>
<dbReference type="InterPro" id="IPR001100">
    <property type="entry name" value="Pyr_nuc-diS_OxRdtase"/>
</dbReference>
<keyword evidence="9 16" id="KW-0274">FAD</keyword>
<evidence type="ECO:0000256" key="9">
    <source>
        <dbReference type="ARBA" id="ARBA00022827"/>
    </source>
</evidence>
<dbReference type="NCBIfam" id="TIGR01350">
    <property type="entry name" value="lipoamide_DH"/>
    <property type="match status" value="1"/>
</dbReference>
<feature type="binding site" evidence="16">
    <location>
        <position position="115"/>
    </location>
    <ligand>
        <name>FAD</name>
        <dbReference type="ChEBI" id="CHEBI:57692"/>
    </ligand>
</feature>
<feature type="binding site" evidence="16">
    <location>
        <begin position="188"/>
        <end position="195"/>
    </location>
    <ligand>
        <name>NAD(+)</name>
        <dbReference type="ChEBI" id="CHEBI:57540"/>
    </ligand>
</feature>
<dbReference type="GO" id="GO:0004148">
    <property type="term" value="F:dihydrolipoyl dehydrogenase (NADH) activity"/>
    <property type="evidence" value="ECO:0007669"/>
    <property type="project" value="UniProtKB-EC"/>
</dbReference>
<dbReference type="InterPro" id="IPR012999">
    <property type="entry name" value="Pyr_OxRdtase_I_AS"/>
</dbReference>
<protein>
    <recommendedName>
        <fullName evidence="6 18">Dihydrolipoyl dehydrogenase</fullName>
        <ecNumber evidence="5 18">1.8.1.4</ecNumber>
    </recommendedName>
</protein>
<evidence type="ECO:0000256" key="6">
    <source>
        <dbReference type="ARBA" id="ARBA00016961"/>
    </source>
</evidence>
<evidence type="ECO:0000259" key="19">
    <source>
        <dbReference type="Pfam" id="PF02852"/>
    </source>
</evidence>
<keyword evidence="8 18" id="KW-0285">Flavoprotein</keyword>
<dbReference type="PANTHER" id="PTHR22912">
    <property type="entry name" value="DISULFIDE OXIDOREDUCTASE"/>
    <property type="match status" value="1"/>
</dbReference>
<evidence type="ECO:0000256" key="11">
    <source>
        <dbReference type="ARBA" id="ARBA00023027"/>
    </source>
</evidence>
<evidence type="ECO:0000313" key="21">
    <source>
        <dbReference type="EMBL" id="REH92196.1"/>
    </source>
</evidence>
<dbReference type="SUPFAM" id="SSF51905">
    <property type="entry name" value="FAD/NAD(P)-binding domain"/>
    <property type="match status" value="1"/>
</dbReference>
<evidence type="ECO:0000256" key="12">
    <source>
        <dbReference type="ARBA" id="ARBA00023157"/>
    </source>
</evidence>
<comment type="similarity">
    <text evidence="4 18">Belongs to the class-I pyridine nucleotide-disulfide oxidoreductase family.</text>
</comment>
<dbReference type="InterPro" id="IPR050151">
    <property type="entry name" value="Class-I_Pyr_Nuc-Dis_Oxidored"/>
</dbReference>
<evidence type="ECO:0000313" key="22">
    <source>
        <dbReference type="Proteomes" id="UP000256562"/>
    </source>
</evidence>
<evidence type="ECO:0000259" key="20">
    <source>
        <dbReference type="Pfam" id="PF07992"/>
    </source>
</evidence>
<dbReference type="Pfam" id="PF02852">
    <property type="entry name" value="Pyr_redox_dim"/>
    <property type="match status" value="1"/>
</dbReference>
<dbReference type="EC" id="1.8.1.4" evidence="5 18"/>
<evidence type="ECO:0000256" key="17">
    <source>
        <dbReference type="PIRSR" id="PIRSR000350-4"/>
    </source>
</evidence>
<dbReference type="InterPro" id="IPR004099">
    <property type="entry name" value="Pyr_nucl-diS_OxRdtase_dimer"/>
</dbReference>
<comment type="caution">
    <text evidence="21">The sequence shown here is derived from an EMBL/GenBank/DDBJ whole genome shotgun (WGS) entry which is preliminary data.</text>
</comment>
<comment type="catalytic activity">
    <reaction evidence="14 18">
        <text>N(6)-[(R)-dihydrolipoyl]-L-lysyl-[protein] + NAD(+) = N(6)-[(R)-lipoyl]-L-lysyl-[protein] + NADH + H(+)</text>
        <dbReference type="Rhea" id="RHEA:15045"/>
        <dbReference type="Rhea" id="RHEA-COMP:10474"/>
        <dbReference type="Rhea" id="RHEA-COMP:10475"/>
        <dbReference type="ChEBI" id="CHEBI:15378"/>
        <dbReference type="ChEBI" id="CHEBI:57540"/>
        <dbReference type="ChEBI" id="CHEBI:57945"/>
        <dbReference type="ChEBI" id="CHEBI:83099"/>
        <dbReference type="ChEBI" id="CHEBI:83100"/>
        <dbReference type="EC" id="1.8.1.4"/>
    </reaction>
</comment>
<feature type="binding site" evidence="16">
    <location>
        <position position="211"/>
    </location>
    <ligand>
        <name>NAD(+)</name>
        <dbReference type="ChEBI" id="CHEBI:57540"/>
    </ligand>
</feature>
<evidence type="ECO:0000256" key="13">
    <source>
        <dbReference type="ARBA" id="ARBA00023284"/>
    </source>
</evidence>
<dbReference type="PROSITE" id="PS00076">
    <property type="entry name" value="PYRIDINE_REDOX_1"/>
    <property type="match status" value="1"/>
</dbReference>
<evidence type="ECO:0000256" key="4">
    <source>
        <dbReference type="ARBA" id="ARBA00007532"/>
    </source>
</evidence>
<dbReference type="RefSeq" id="WP_116094980.1">
    <property type="nucleotide sequence ID" value="NZ_QKXQ01000499.1"/>
</dbReference>
<evidence type="ECO:0000256" key="10">
    <source>
        <dbReference type="ARBA" id="ARBA00023002"/>
    </source>
</evidence>
<dbReference type="PRINTS" id="PR00411">
    <property type="entry name" value="PNDRDTASEI"/>
</dbReference>